<gene>
    <name evidence="1" type="ORF">S01H4_11218</name>
</gene>
<proteinExistence type="predicted"/>
<organism evidence="1">
    <name type="scientific">marine sediment metagenome</name>
    <dbReference type="NCBI Taxonomy" id="412755"/>
    <lineage>
        <taxon>unclassified sequences</taxon>
        <taxon>metagenomes</taxon>
        <taxon>ecological metagenomes</taxon>
    </lineage>
</organism>
<comment type="caution">
    <text evidence="1">The sequence shown here is derived from an EMBL/GenBank/DDBJ whole genome shotgun (WGS) entry which is preliminary data.</text>
</comment>
<feature type="non-terminal residue" evidence="1">
    <location>
        <position position="1"/>
    </location>
</feature>
<dbReference type="EMBL" id="BART01004485">
    <property type="protein sequence ID" value="GAG71394.1"/>
    <property type="molecule type" value="Genomic_DNA"/>
</dbReference>
<sequence>FFLFTIFAFIILNNIHITRVGTLDLLKIIEVF</sequence>
<accession>X0ZPS6</accession>
<name>X0ZPS6_9ZZZZ</name>
<protein>
    <submittedName>
        <fullName evidence="1">Uncharacterized protein</fullName>
    </submittedName>
</protein>
<dbReference type="AlphaFoldDB" id="X0ZPS6"/>
<evidence type="ECO:0000313" key="1">
    <source>
        <dbReference type="EMBL" id="GAG71394.1"/>
    </source>
</evidence>
<reference evidence="1" key="1">
    <citation type="journal article" date="2014" name="Front. Microbiol.">
        <title>High frequency of phylogenetically diverse reductive dehalogenase-homologous genes in deep subseafloor sedimentary metagenomes.</title>
        <authorList>
            <person name="Kawai M."/>
            <person name="Futagami T."/>
            <person name="Toyoda A."/>
            <person name="Takaki Y."/>
            <person name="Nishi S."/>
            <person name="Hori S."/>
            <person name="Arai W."/>
            <person name="Tsubouchi T."/>
            <person name="Morono Y."/>
            <person name="Uchiyama I."/>
            <person name="Ito T."/>
            <person name="Fujiyama A."/>
            <person name="Inagaki F."/>
            <person name="Takami H."/>
        </authorList>
    </citation>
    <scope>NUCLEOTIDE SEQUENCE</scope>
    <source>
        <strain evidence="1">Expedition CK06-06</strain>
    </source>
</reference>